<evidence type="ECO:0000313" key="3">
    <source>
        <dbReference type="Proteomes" id="UP000199361"/>
    </source>
</evidence>
<dbReference type="OrthoDB" id="9852323at2"/>
<feature type="transmembrane region" description="Helical" evidence="1">
    <location>
        <begin position="35"/>
        <end position="57"/>
    </location>
</feature>
<name>A0A1I0ARZ8_9ACTN</name>
<keyword evidence="3" id="KW-1185">Reference proteome</keyword>
<sequence>MTNGDKEEDDPPSVAYEFGRTVRDALESKARTVRLCLILAVLGTSMTIPLFILLIALRTVAGGN</sequence>
<dbReference type="Proteomes" id="UP000199361">
    <property type="component" value="Unassembled WGS sequence"/>
</dbReference>
<proteinExistence type="predicted"/>
<keyword evidence="1" id="KW-1133">Transmembrane helix</keyword>
<reference evidence="2 3" key="1">
    <citation type="submission" date="2016-10" db="EMBL/GenBank/DDBJ databases">
        <authorList>
            <person name="de Groot N.N."/>
        </authorList>
    </citation>
    <scope>NUCLEOTIDE SEQUENCE [LARGE SCALE GENOMIC DNA]</scope>
    <source>
        <strain evidence="2 3">CGMCC 4.5598</strain>
    </source>
</reference>
<dbReference type="EMBL" id="FOHX01000001">
    <property type="protein sequence ID" value="SES96307.1"/>
    <property type="molecule type" value="Genomic_DNA"/>
</dbReference>
<keyword evidence="1" id="KW-0472">Membrane</keyword>
<dbReference type="STRING" id="568860.SAMN05421811_101868"/>
<evidence type="ECO:0000313" key="2">
    <source>
        <dbReference type="EMBL" id="SES96307.1"/>
    </source>
</evidence>
<keyword evidence="1" id="KW-0812">Transmembrane</keyword>
<organism evidence="2 3">
    <name type="scientific">Nonomuraea wenchangensis</name>
    <dbReference type="NCBI Taxonomy" id="568860"/>
    <lineage>
        <taxon>Bacteria</taxon>
        <taxon>Bacillati</taxon>
        <taxon>Actinomycetota</taxon>
        <taxon>Actinomycetes</taxon>
        <taxon>Streptosporangiales</taxon>
        <taxon>Streptosporangiaceae</taxon>
        <taxon>Nonomuraea</taxon>
    </lineage>
</organism>
<accession>A0A1I0ARZ8</accession>
<evidence type="ECO:0000256" key="1">
    <source>
        <dbReference type="SAM" id="Phobius"/>
    </source>
</evidence>
<gene>
    <name evidence="2" type="ORF">SAMN05421811_101868</name>
</gene>
<protein>
    <submittedName>
        <fullName evidence="2">Uncharacterized protein</fullName>
    </submittedName>
</protein>
<dbReference type="RefSeq" id="WP_143082087.1">
    <property type="nucleotide sequence ID" value="NZ_FOHX01000001.1"/>
</dbReference>
<dbReference type="AlphaFoldDB" id="A0A1I0ARZ8"/>